<keyword evidence="14" id="KW-1185">Reference proteome</keyword>
<evidence type="ECO:0000256" key="3">
    <source>
        <dbReference type="ARBA" id="ARBA00018354"/>
    </source>
</evidence>
<dbReference type="PANTHER" id="PTHR35329">
    <property type="entry name" value="CHITIN SYNTHASE EXPORT CHAPERONE"/>
    <property type="match status" value="1"/>
</dbReference>
<keyword evidence="10" id="KW-0961">Cell wall biogenesis/degradation</keyword>
<evidence type="ECO:0000256" key="12">
    <source>
        <dbReference type="SAM" id="Phobius"/>
    </source>
</evidence>
<dbReference type="Pfam" id="PF12271">
    <property type="entry name" value="Chs7"/>
    <property type="match status" value="1"/>
</dbReference>
<organism evidence="13 14">
    <name type="scientific">Dioszegia hungarica</name>
    <dbReference type="NCBI Taxonomy" id="4972"/>
    <lineage>
        <taxon>Eukaryota</taxon>
        <taxon>Fungi</taxon>
        <taxon>Dikarya</taxon>
        <taxon>Basidiomycota</taxon>
        <taxon>Agaricomycotina</taxon>
        <taxon>Tremellomycetes</taxon>
        <taxon>Tremellales</taxon>
        <taxon>Bulleribasidiaceae</taxon>
        <taxon>Dioszegia</taxon>
    </lineage>
</organism>
<evidence type="ECO:0000256" key="2">
    <source>
        <dbReference type="ARBA" id="ARBA00009274"/>
    </source>
</evidence>
<keyword evidence="8 12" id="KW-1133">Transmembrane helix</keyword>
<accession>A0AA38H7D6</accession>
<feature type="compositionally biased region" description="Gly residues" evidence="11">
    <location>
        <begin position="355"/>
        <end position="378"/>
    </location>
</feature>
<dbReference type="AlphaFoldDB" id="A0AA38H7D6"/>
<evidence type="ECO:0000256" key="4">
    <source>
        <dbReference type="ARBA" id="ARBA00022448"/>
    </source>
</evidence>
<feature type="compositionally biased region" description="Low complexity" evidence="11">
    <location>
        <begin position="345"/>
        <end position="354"/>
    </location>
</feature>
<keyword evidence="7" id="KW-0653">Protein transport</keyword>
<name>A0AA38H7D6_9TREE</name>
<comment type="subcellular location">
    <subcellularLocation>
        <location evidence="1">Endoplasmic reticulum membrane</location>
        <topology evidence="1">Multi-pass membrane protein</topology>
    </subcellularLocation>
</comment>
<proteinExistence type="inferred from homology"/>
<feature type="transmembrane region" description="Helical" evidence="12">
    <location>
        <begin position="182"/>
        <end position="208"/>
    </location>
</feature>
<gene>
    <name evidence="13" type="ORF">MKK02DRAFT_25028</name>
</gene>
<evidence type="ECO:0000256" key="9">
    <source>
        <dbReference type="ARBA" id="ARBA00023136"/>
    </source>
</evidence>
<dbReference type="RefSeq" id="XP_052945502.1">
    <property type="nucleotide sequence ID" value="XM_053086974.1"/>
</dbReference>
<keyword evidence="9 12" id="KW-0472">Membrane</keyword>
<keyword evidence="4" id="KW-0813">Transport</keyword>
<feature type="transmembrane region" description="Helical" evidence="12">
    <location>
        <begin position="251"/>
        <end position="270"/>
    </location>
</feature>
<reference evidence="13" key="1">
    <citation type="journal article" date="2022" name="G3 (Bethesda)">
        <title>High quality genome of the basidiomycete yeast Dioszegia hungarica PDD-24b-2 isolated from cloud water.</title>
        <authorList>
            <person name="Jarrige D."/>
            <person name="Haridas S."/>
            <person name="Bleykasten-Grosshans C."/>
            <person name="Joly M."/>
            <person name="Nadalig T."/>
            <person name="Sancelme M."/>
            <person name="Vuilleumier S."/>
            <person name="Grigoriev I.V."/>
            <person name="Amato P."/>
            <person name="Bringel F."/>
        </authorList>
    </citation>
    <scope>NUCLEOTIDE SEQUENCE</scope>
    <source>
        <strain evidence="13">PDD-24b-2</strain>
    </source>
</reference>
<dbReference type="InterPro" id="IPR022057">
    <property type="entry name" value="Chs7"/>
</dbReference>
<evidence type="ECO:0000256" key="8">
    <source>
        <dbReference type="ARBA" id="ARBA00022989"/>
    </source>
</evidence>
<dbReference type="GO" id="GO:0006457">
    <property type="term" value="P:protein folding"/>
    <property type="evidence" value="ECO:0007669"/>
    <property type="project" value="TreeGrafter"/>
</dbReference>
<feature type="transmembrane region" description="Helical" evidence="12">
    <location>
        <begin position="82"/>
        <end position="99"/>
    </location>
</feature>
<feature type="transmembrane region" description="Helical" evidence="12">
    <location>
        <begin position="111"/>
        <end position="137"/>
    </location>
</feature>
<evidence type="ECO:0000256" key="11">
    <source>
        <dbReference type="SAM" id="MobiDB-lite"/>
    </source>
</evidence>
<evidence type="ECO:0000313" key="14">
    <source>
        <dbReference type="Proteomes" id="UP001164286"/>
    </source>
</evidence>
<dbReference type="GO" id="GO:0051082">
    <property type="term" value="F:unfolded protein binding"/>
    <property type="evidence" value="ECO:0007669"/>
    <property type="project" value="TreeGrafter"/>
</dbReference>
<dbReference type="Proteomes" id="UP001164286">
    <property type="component" value="Unassembled WGS sequence"/>
</dbReference>
<evidence type="ECO:0000256" key="6">
    <source>
        <dbReference type="ARBA" id="ARBA00022824"/>
    </source>
</evidence>
<comment type="caution">
    <text evidence="13">The sequence shown here is derived from an EMBL/GenBank/DDBJ whole genome shotgun (WGS) entry which is preliminary data.</text>
</comment>
<feature type="region of interest" description="Disordered" evidence="11">
    <location>
        <begin position="337"/>
        <end position="378"/>
    </location>
</feature>
<dbReference type="GO" id="GO:0071555">
    <property type="term" value="P:cell wall organization"/>
    <property type="evidence" value="ECO:0007669"/>
    <property type="project" value="UniProtKB-KW"/>
</dbReference>
<dbReference type="EMBL" id="JAKWFO010000005">
    <property type="protein sequence ID" value="KAI9635725.1"/>
    <property type="molecule type" value="Genomic_DNA"/>
</dbReference>
<dbReference type="GO" id="GO:0005789">
    <property type="term" value="C:endoplasmic reticulum membrane"/>
    <property type="evidence" value="ECO:0007669"/>
    <property type="project" value="UniProtKB-SubCell"/>
</dbReference>
<keyword evidence="6" id="KW-0256">Endoplasmic reticulum</keyword>
<evidence type="ECO:0000256" key="7">
    <source>
        <dbReference type="ARBA" id="ARBA00022927"/>
    </source>
</evidence>
<comment type="similarity">
    <text evidence="2">Belongs to the CHS7 family.</text>
</comment>
<evidence type="ECO:0000256" key="1">
    <source>
        <dbReference type="ARBA" id="ARBA00004477"/>
    </source>
</evidence>
<feature type="transmembrane region" description="Helical" evidence="12">
    <location>
        <begin position="47"/>
        <end position="70"/>
    </location>
</feature>
<feature type="transmembrane region" description="Helical" evidence="12">
    <location>
        <begin position="149"/>
        <end position="170"/>
    </location>
</feature>
<evidence type="ECO:0000313" key="13">
    <source>
        <dbReference type="EMBL" id="KAI9635725.1"/>
    </source>
</evidence>
<evidence type="ECO:0000256" key="10">
    <source>
        <dbReference type="ARBA" id="ARBA00023316"/>
    </source>
</evidence>
<protein>
    <recommendedName>
        <fullName evidence="3">Chitin synthase export chaperone</fullName>
    </recommendedName>
</protein>
<dbReference type="GO" id="GO:0015031">
    <property type="term" value="P:protein transport"/>
    <property type="evidence" value="ECO:0007669"/>
    <property type="project" value="UniProtKB-KW"/>
</dbReference>
<keyword evidence="5 12" id="KW-0812">Transmembrane</keyword>
<dbReference type="GeneID" id="77726175"/>
<feature type="transmembrane region" description="Helical" evidence="12">
    <location>
        <begin position="220"/>
        <end position="239"/>
    </location>
</feature>
<evidence type="ECO:0000256" key="5">
    <source>
        <dbReference type="ARBA" id="ARBA00022692"/>
    </source>
</evidence>
<dbReference type="PANTHER" id="PTHR35329:SF2">
    <property type="entry name" value="CHITIN SYNTHASE EXPORT CHAPERONE"/>
    <property type="match status" value="1"/>
</dbReference>
<sequence>MSSPFQFGDFNFICERAALTVCPLLGTAQGVMPTCYARNVQLGSQVWFQPATCFVHIAALGMTAIMLFHVRSKYTAVGRKEIVMFFYIYMFISLLAFFLDSTVIPTSHEVYQWFTAVYAGALGALYWCIVMNGLVGFQAWEDGTPRSLWLLRLSCLIVWGVTFFVAIATFKQWASFSYTRPIGLFITYLLFPAICVVVYTVSQLVLVIRTLDDRWVIGDIIFGIAFYVVGCVLLFAFSTRICDAVSHYIDGVFFFSLCMLLTVMMVYKYWDSITKEDLEFSVGSKQAVWEVKEPLVQGNQEYFEDDTTSAYHGAGGSLAGGYGANYYANYPQGQGPAGGQGGYGQQQQQQQQYGGQSGYGQGGASGGYGQGGYGGGHY</sequence>